<reference evidence="5" key="4">
    <citation type="submission" date="2025-09" db="UniProtKB">
        <authorList>
            <consortium name="Ensembl"/>
        </authorList>
    </citation>
    <scope>IDENTIFICATION</scope>
</reference>
<proteinExistence type="inferred from homology"/>
<dbReference type="Gene3D" id="3.80.10.10">
    <property type="entry name" value="Ribonuclease Inhibitor"/>
    <property type="match status" value="1"/>
</dbReference>
<evidence type="ECO:0000256" key="2">
    <source>
        <dbReference type="ARBA" id="ARBA00022786"/>
    </source>
</evidence>
<comment type="similarity">
    <text evidence="1">Belongs to the zyg-11 family.</text>
</comment>
<reference evidence="5" key="3">
    <citation type="submission" date="2025-08" db="UniProtKB">
        <authorList>
            <consortium name="Ensembl"/>
        </authorList>
    </citation>
    <scope>IDENTIFICATION</scope>
</reference>
<feature type="region of interest" description="Disordered" evidence="3">
    <location>
        <begin position="689"/>
        <end position="712"/>
    </location>
</feature>
<evidence type="ECO:0000256" key="1">
    <source>
        <dbReference type="ARBA" id="ARBA00009420"/>
    </source>
</evidence>
<dbReference type="SUPFAM" id="SSF52047">
    <property type="entry name" value="RNI-like"/>
    <property type="match status" value="1"/>
</dbReference>
<dbReference type="Ensembl" id="ENSAMXT00000044102.1">
    <property type="protein sequence ID" value="ENSAMXP00000028781.1"/>
    <property type="gene ID" value="ENSAMXG00000019616.2"/>
</dbReference>
<protein>
    <submittedName>
        <fullName evidence="5">Zyg-11 family member, cell cycle regulator, like</fullName>
    </submittedName>
</protein>
<evidence type="ECO:0000256" key="3">
    <source>
        <dbReference type="SAM" id="MobiDB-lite"/>
    </source>
</evidence>
<keyword evidence="6" id="KW-1185">Reference proteome</keyword>
<keyword evidence="2" id="KW-0833">Ubl conjugation pathway</keyword>
<dbReference type="GO" id="GO:0031462">
    <property type="term" value="C:Cul2-RING ubiquitin ligase complex"/>
    <property type="evidence" value="ECO:0007669"/>
    <property type="project" value="TreeGrafter"/>
</dbReference>
<evidence type="ECO:0000259" key="4">
    <source>
        <dbReference type="Pfam" id="PF22964"/>
    </source>
</evidence>
<dbReference type="SUPFAM" id="SSF48371">
    <property type="entry name" value="ARM repeat"/>
    <property type="match status" value="1"/>
</dbReference>
<reference evidence="6" key="1">
    <citation type="submission" date="2013-03" db="EMBL/GenBank/DDBJ databases">
        <authorList>
            <person name="Jeffery W."/>
            <person name="Warren W."/>
            <person name="Wilson R.K."/>
        </authorList>
    </citation>
    <scope>NUCLEOTIDE SEQUENCE</scope>
    <source>
        <strain evidence="6">female</strain>
    </source>
</reference>
<dbReference type="Bgee" id="ENSAMXG00000019616">
    <property type="expression patterns" value="Expressed in testis and 14 other cell types or tissues"/>
</dbReference>
<dbReference type="InterPro" id="IPR011989">
    <property type="entry name" value="ARM-like"/>
</dbReference>
<dbReference type="Gene3D" id="1.25.10.10">
    <property type="entry name" value="Leucine-rich Repeat Variant"/>
    <property type="match status" value="1"/>
</dbReference>
<dbReference type="GeneTree" id="ENSGT00530000063187"/>
<name>A0A3B1IGH0_ASTMX</name>
<dbReference type="InterPro" id="IPR055142">
    <property type="entry name" value="ZER1-like_C"/>
</dbReference>
<evidence type="ECO:0000313" key="5">
    <source>
        <dbReference type="Ensembl" id="ENSAMXP00000028781.1"/>
    </source>
</evidence>
<sequence>MQSIKIQHTYQTINNKSDAPPALSRLCVECVCGNLPVLCRVCGEDGSLRFCWCPVLPQELSDLLINTMAQQGVLDDRTVGVFRSTECLRLKRVCIRSCRLSAHSFSQALCSHRLQELNMSRLQGDITVSDVLQGILSNQHCRQSLQRLALTGLDLLSSSSDGRLRFSSLRALRTLGLAWTRLDDAMLEDICSLPLLDSLDISGTAVTDLTPLLNLQSHLRSLTAHGLHHLDMSTTSLLSILSKLDQLRHLDISNDRLDTDSECPLLERLEVLPVLESLDVSGWSGISDGVLEVFVEARRGMRFLGLLATGVGASDFLSGEGNLKVTGEYNITQCNEALRRYREREVLLQRALLHLHNLTNQQDIGPQPHTLQLVCAGGMQTHSESAGVQLVATACVFNLTNLELAMGVPNRLLGNVVQQLISTMRSFPNHQQIQKNCLLCLCSDHILQTVPFNRYEAVKQVMSCLSLYEDQTLQRMSVAVVSLLVSKLSVEEVGQLGAEEFIIKQLLSIVQQRASVGAVDPTLKFALSALWNLTDQTPSGCSMFLHNHGLELYSELLETYYFDSSIQQKVLGLLNNVAEVEELREQLMEEDLLEYILALLQGPQVEVGVSYFAGGVLAHLTSRTGPEWTLDPQLHHTILNRLVPTDNFIFSLFFRSFQPFYPLLDHSQPSGVQLWALWGIQLVIRQNGERERQTERQTEGRERQRERQRERY</sequence>
<organism evidence="5 6">
    <name type="scientific">Astyanax mexicanus</name>
    <name type="common">Blind cave fish</name>
    <name type="synonym">Astyanax fasciatus mexicanus</name>
    <dbReference type="NCBI Taxonomy" id="7994"/>
    <lineage>
        <taxon>Eukaryota</taxon>
        <taxon>Metazoa</taxon>
        <taxon>Chordata</taxon>
        <taxon>Craniata</taxon>
        <taxon>Vertebrata</taxon>
        <taxon>Euteleostomi</taxon>
        <taxon>Actinopterygii</taxon>
        <taxon>Neopterygii</taxon>
        <taxon>Teleostei</taxon>
        <taxon>Ostariophysi</taxon>
        <taxon>Characiformes</taxon>
        <taxon>Characoidei</taxon>
        <taxon>Acestrorhamphidae</taxon>
        <taxon>Acestrorhamphinae</taxon>
        <taxon>Astyanax</taxon>
    </lineage>
</organism>
<dbReference type="InterPro" id="IPR032675">
    <property type="entry name" value="LRR_dom_sf"/>
</dbReference>
<dbReference type="InterPro" id="IPR016024">
    <property type="entry name" value="ARM-type_fold"/>
</dbReference>
<dbReference type="Pfam" id="PF22964">
    <property type="entry name" value="ZER1-like_2nd"/>
    <property type="match status" value="1"/>
</dbReference>
<dbReference type="Proteomes" id="UP000018467">
    <property type="component" value="Unassembled WGS sequence"/>
</dbReference>
<dbReference type="InParanoid" id="A0A3B1IGH0"/>
<feature type="domain" description="Protein zer-1 homolog-like C-terminal" evidence="4">
    <location>
        <begin position="379"/>
        <end position="690"/>
    </location>
</feature>
<evidence type="ECO:0000313" key="6">
    <source>
        <dbReference type="Proteomes" id="UP000018467"/>
    </source>
</evidence>
<dbReference type="InterPro" id="IPR051341">
    <property type="entry name" value="Zyg-11_UBL_adapter"/>
</dbReference>
<dbReference type="PANTHER" id="PTHR12904">
    <property type="match status" value="1"/>
</dbReference>
<dbReference type="AlphaFoldDB" id="A0A3B1IGH0"/>
<dbReference type="STRING" id="7994.ENSAMXP00000028781"/>
<reference evidence="6" key="2">
    <citation type="journal article" date="2014" name="Nat. Commun.">
        <title>The cavefish genome reveals candidate genes for eye loss.</title>
        <authorList>
            <person name="McGaugh S.E."/>
            <person name="Gross J.B."/>
            <person name="Aken B."/>
            <person name="Blin M."/>
            <person name="Borowsky R."/>
            <person name="Chalopin D."/>
            <person name="Hinaux H."/>
            <person name="Jeffery W.R."/>
            <person name="Keene A."/>
            <person name="Ma L."/>
            <person name="Minx P."/>
            <person name="Murphy D."/>
            <person name="O'Quin K.E."/>
            <person name="Retaux S."/>
            <person name="Rohner N."/>
            <person name="Searle S.M."/>
            <person name="Stahl B.A."/>
            <person name="Tabin C."/>
            <person name="Volff J.N."/>
            <person name="Yoshizawa M."/>
            <person name="Warren W.C."/>
        </authorList>
    </citation>
    <scope>NUCLEOTIDE SEQUENCE [LARGE SCALE GENOMIC DNA]</scope>
    <source>
        <strain evidence="6">female</strain>
    </source>
</reference>
<dbReference type="PANTHER" id="PTHR12904:SF22">
    <property type="entry name" value="ZYG-11 FAMILY MEMBER B, CELL CYCLE REGULATOR"/>
    <property type="match status" value="1"/>
</dbReference>
<accession>A0A3B1IGH0</accession>